<gene>
    <name evidence="2" type="ORF">M5G17_07360</name>
</gene>
<name>A0ABT5P5D0_9PSED</name>
<feature type="transmembrane region" description="Helical" evidence="1">
    <location>
        <begin position="110"/>
        <end position="140"/>
    </location>
</feature>
<accession>A0ABT5P5D0</accession>
<organism evidence="2 3">
    <name type="scientific">Pseudomonas rubra</name>
    <dbReference type="NCBI Taxonomy" id="2942627"/>
    <lineage>
        <taxon>Bacteria</taxon>
        <taxon>Pseudomonadati</taxon>
        <taxon>Pseudomonadota</taxon>
        <taxon>Gammaproteobacteria</taxon>
        <taxon>Pseudomonadales</taxon>
        <taxon>Pseudomonadaceae</taxon>
        <taxon>Pseudomonas</taxon>
    </lineage>
</organism>
<dbReference type="EMBL" id="JAMDGZ010000015">
    <property type="protein sequence ID" value="MDD1013498.1"/>
    <property type="molecule type" value="Genomic_DNA"/>
</dbReference>
<evidence type="ECO:0000313" key="3">
    <source>
        <dbReference type="Proteomes" id="UP001148184"/>
    </source>
</evidence>
<protein>
    <recommendedName>
        <fullName evidence="4">EpsG family protein</fullName>
    </recommendedName>
</protein>
<dbReference type="Proteomes" id="UP001148184">
    <property type="component" value="Unassembled WGS sequence"/>
</dbReference>
<feature type="transmembrane region" description="Helical" evidence="1">
    <location>
        <begin position="216"/>
        <end position="239"/>
    </location>
</feature>
<keyword evidence="1" id="KW-0472">Membrane</keyword>
<feature type="transmembrane region" description="Helical" evidence="1">
    <location>
        <begin position="251"/>
        <end position="278"/>
    </location>
</feature>
<feature type="transmembrane region" description="Helical" evidence="1">
    <location>
        <begin position="284"/>
        <end position="303"/>
    </location>
</feature>
<evidence type="ECO:0000313" key="2">
    <source>
        <dbReference type="EMBL" id="MDD1013498.1"/>
    </source>
</evidence>
<evidence type="ECO:0008006" key="4">
    <source>
        <dbReference type="Google" id="ProtNLM"/>
    </source>
</evidence>
<evidence type="ECO:0000256" key="1">
    <source>
        <dbReference type="SAM" id="Phobius"/>
    </source>
</evidence>
<keyword evidence="3" id="KW-1185">Reference proteome</keyword>
<reference evidence="2 3" key="1">
    <citation type="submission" date="2022-05" db="EMBL/GenBank/DDBJ databases">
        <title>Novel Pseudomonas spp. Isolated from a Rainbow Trout Aquaculture Facility.</title>
        <authorList>
            <person name="Testerman T."/>
            <person name="Graf J."/>
        </authorList>
    </citation>
    <scope>NUCLEOTIDE SEQUENCE [LARGE SCALE GENOMIC DNA]</scope>
    <source>
        <strain evidence="2 3">ID1025</strain>
    </source>
</reference>
<feature type="transmembrane region" description="Helical" evidence="1">
    <location>
        <begin position="146"/>
        <end position="164"/>
    </location>
</feature>
<feature type="transmembrane region" description="Helical" evidence="1">
    <location>
        <begin position="185"/>
        <end position="204"/>
    </location>
</feature>
<proteinExistence type="predicted"/>
<dbReference type="RefSeq" id="WP_273892323.1">
    <property type="nucleotide sequence ID" value="NZ_JAMDGP010000035.1"/>
</dbReference>
<keyword evidence="1" id="KW-0812">Transmembrane</keyword>
<comment type="caution">
    <text evidence="2">The sequence shown here is derived from an EMBL/GenBank/DDBJ whole genome shotgun (WGS) entry which is preliminary data.</text>
</comment>
<feature type="transmembrane region" description="Helical" evidence="1">
    <location>
        <begin position="81"/>
        <end position="98"/>
    </location>
</feature>
<sequence length="317" mass="36579">MKISVDKLWAFCWALPVFVLSVLVMPYATVGDQQFYRGFYEGVGGLPLLQAFDYYQNMLGTSEPGYFLFVYSVADFLNKDWVFSFVNFLMFYYLLVWVRSHNVSRLVVFLLYGNFYIFVLFFSAERLKFAIFIFLFGYSLKGLSRYFFYGFSLITHVQFILLLVGTQVRRALTEVRGLARGKVGLSFLSFLFVLVGMSMLLFFLRDHIASKLSYYYGAWGGASAILKPLVFTCMAVFYAPGRRLEAFLVSLPMLLASFFIGSERVVIFSYFAFMYYGLRYRNGFNLGVMAVGVFFFYKGIFFVSKLIEFGDGFAGIY</sequence>
<keyword evidence="1" id="KW-1133">Transmembrane helix</keyword>